<dbReference type="KEGG" id="acan:ACA1_203150"/>
<dbReference type="AlphaFoldDB" id="L8GW42"/>
<sequence length="123" mass="13871">MEVEKKNAVSVYSLYRKSTLGICLQDALDDLQERNHIGADLAQKVLEQFDKSMSEALATRVRTRFTFKGHLHTYRLVDNVWTFLLEDTTFRSDTDVVTVDLVKIVACEERQPGQPPGAGAKAL</sequence>
<gene>
    <name evidence="9" type="ORF">ACA1_203150</name>
</gene>
<feature type="domain" description="Transcription initiation factor IIA gamma subunit N-terminal" evidence="7">
    <location>
        <begin position="12"/>
        <end position="57"/>
    </location>
</feature>
<dbReference type="PIRSF" id="PIRSF009415">
    <property type="entry name" value="Hum_TFIIA_gamma"/>
    <property type="match status" value="1"/>
</dbReference>
<dbReference type="Pfam" id="PF02751">
    <property type="entry name" value="TFIIA_gamma_C"/>
    <property type="match status" value="1"/>
</dbReference>
<dbReference type="GO" id="GO:0006367">
    <property type="term" value="P:transcription initiation at RNA polymerase II promoter"/>
    <property type="evidence" value="ECO:0007669"/>
    <property type="project" value="InterPro"/>
</dbReference>
<dbReference type="GO" id="GO:0003743">
    <property type="term" value="F:translation initiation factor activity"/>
    <property type="evidence" value="ECO:0007669"/>
    <property type="project" value="UniProtKB-KW"/>
</dbReference>
<dbReference type="Pfam" id="PF02268">
    <property type="entry name" value="TFIIA_gamma_N"/>
    <property type="match status" value="1"/>
</dbReference>
<dbReference type="Gene3D" id="1.10.287.190">
    <property type="entry name" value="Transcription factor IIA gamma subunit, alpha-helical domain"/>
    <property type="match status" value="1"/>
</dbReference>
<reference evidence="9 10" key="1">
    <citation type="journal article" date="2013" name="Genome Biol.">
        <title>Genome of Acanthamoeba castellanii highlights extensive lateral gene transfer and early evolution of tyrosine kinase signaling.</title>
        <authorList>
            <person name="Clarke M."/>
            <person name="Lohan A.J."/>
            <person name="Liu B."/>
            <person name="Lagkouvardos I."/>
            <person name="Roy S."/>
            <person name="Zafar N."/>
            <person name="Bertelli C."/>
            <person name="Schilde C."/>
            <person name="Kianianmomeni A."/>
            <person name="Burglin T.R."/>
            <person name="Frech C."/>
            <person name="Turcotte B."/>
            <person name="Kopec K.O."/>
            <person name="Synnott J.M."/>
            <person name="Choo C."/>
            <person name="Paponov I."/>
            <person name="Finkler A."/>
            <person name="Soon Heng Tan C."/>
            <person name="Hutchins A.P."/>
            <person name="Weinmeier T."/>
            <person name="Rattei T."/>
            <person name="Chu J.S."/>
            <person name="Gimenez G."/>
            <person name="Irimia M."/>
            <person name="Rigden D.J."/>
            <person name="Fitzpatrick D.A."/>
            <person name="Lorenzo-Morales J."/>
            <person name="Bateman A."/>
            <person name="Chiu C.H."/>
            <person name="Tang P."/>
            <person name="Hegemann P."/>
            <person name="Fromm H."/>
            <person name="Raoult D."/>
            <person name="Greub G."/>
            <person name="Miranda-Saavedra D."/>
            <person name="Chen N."/>
            <person name="Nash P."/>
            <person name="Ginger M.L."/>
            <person name="Horn M."/>
            <person name="Schaap P."/>
            <person name="Caler L."/>
            <person name="Loftus B."/>
        </authorList>
    </citation>
    <scope>NUCLEOTIDE SEQUENCE [LARGE SCALE GENOMIC DNA]</scope>
    <source>
        <strain evidence="9 10">Neff</strain>
    </source>
</reference>
<feature type="domain" description="Transcription initiation factor IIA gamma subunit C-terminal" evidence="8">
    <location>
        <begin position="68"/>
        <end position="108"/>
    </location>
</feature>
<dbReference type="FunFam" id="1.10.287.190:FF:000001">
    <property type="entry name" value="Transcription initiation factor IIA subunit 2"/>
    <property type="match status" value="1"/>
</dbReference>
<evidence type="ECO:0000259" key="7">
    <source>
        <dbReference type="Pfam" id="PF02268"/>
    </source>
</evidence>
<evidence type="ECO:0000256" key="5">
    <source>
        <dbReference type="ARBA" id="ARBA00023242"/>
    </source>
</evidence>
<dbReference type="CDD" id="cd10014">
    <property type="entry name" value="TFIIA_gamma_C"/>
    <property type="match status" value="1"/>
</dbReference>
<dbReference type="GO" id="GO:0005672">
    <property type="term" value="C:transcription factor TFIIA complex"/>
    <property type="evidence" value="ECO:0007669"/>
    <property type="project" value="InterPro"/>
</dbReference>
<dbReference type="STRING" id="1257118.L8GW42"/>
<protein>
    <recommendedName>
        <fullName evidence="6">Transcription initiation factor IIA subunit 2</fullName>
    </recommendedName>
</protein>
<dbReference type="SUPFAM" id="SSF50784">
    <property type="entry name" value="Transcription factor IIA (TFIIA), beta-barrel domain"/>
    <property type="match status" value="1"/>
</dbReference>
<comment type="similarity">
    <text evidence="2 6">Belongs to the TFIIA subunit 2 family.</text>
</comment>
<dbReference type="InterPro" id="IPR009083">
    <property type="entry name" value="TFIIA_a-hlx"/>
</dbReference>
<dbReference type="GeneID" id="14917051"/>
<keyword evidence="4 6" id="KW-0804">Transcription</keyword>
<name>L8GW42_ACACF</name>
<dbReference type="PANTHER" id="PTHR10966">
    <property type="entry name" value="TRANSCRIPTION INITIATION FACTOR IIA SUBUNIT 2"/>
    <property type="match status" value="1"/>
</dbReference>
<evidence type="ECO:0000259" key="8">
    <source>
        <dbReference type="Pfam" id="PF02751"/>
    </source>
</evidence>
<dbReference type="InterPro" id="IPR003194">
    <property type="entry name" value="TFIIA_gsu"/>
</dbReference>
<dbReference type="RefSeq" id="XP_004338324.1">
    <property type="nucleotide sequence ID" value="XM_004338276.1"/>
</dbReference>
<evidence type="ECO:0000256" key="2">
    <source>
        <dbReference type="ARBA" id="ARBA00007675"/>
    </source>
</evidence>
<evidence type="ECO:0000256" key="4">
    <source>
        <dbReference type="ARBA" id="ARBA00023163"/>
    </source>
</evidence>
<dbReference type="InterPro" id="IPR015871">
    <property type="entry name" value="TFIIA_gsu_C"/>
</dbReference>
<dbReference type="SUPFAM" id="SSF47396">
    <property type="entry name" value="Transcription factor IIA (TFIIA), alpha-helical domain"/>
    <property type="match status" value="1"/>
</dbReference>
<keyword evidence="10" id="KW-1185">Reference proteome</keyword>
<comment type="function">
    <text evidence="6">TFIIA is a component of the transcription machinery of RNA polymerase II and plays an important role in transcriptional activation.</text>
</comment>
<evidence type="ECO:0000313" key="9">
    <source>
        <dbReference type="EMBL" id="ELR16311.1"/>
    </source>
</evidence>
<organism evidence="9 10">
    <name type="scientific">Acanthamoeba castellanii (strain ATCC 30010 / Neff)</name>
    <dbReference type="NCBI Taxonomy" id="1257118"/>
    <lineage>
        <taxon>Eukaryota</taxon>
        <taxon>Amoebozoa</taxon>
        <taxon>Discosea</taxon>
        <taxon>Longamoebia</taxon>
        <taxon>Centramoebida</taxon>
        <taxon>Acanthamoebidae</taxon>
        <taxon>Acanthamoeba</taxon>
    </lineage>
</organism>
<keyword evidence="9" id="KW-0396">Initiation factor</keyword>
<evidence type="ECO:0000256" key="6">
    <source>
        <dbReference type="PIRNR" id="PIRNR009415"/>
    </source>
</evidence>
<evidence type="ECO:0000256" key="3">
    <source>
        <dbReference type="ARBA" id="ARBA00023015"/>
    </source>
</evidence>
<accession>L8GW42</accession>
<dbReference type="InterPro" id="IPR009088">
    <property type="entry name" value="TFIIA_b-brl"/>
</dbReference>
<dbReference type="Gene3D" id="2.30.18.10">
    <property type="entry name" value="Transcription factor IIA (TFIIA), beta-barrel domain"/>
    <property type="match status" value="1"/>
</dbReference>
<proteinExistence type="inferred from homology"/>
<dbReference type="EMBL" id="KB008001">
    <property type="protein sequence ID" value="ELR16311.1"/>
    <property type="molecule type" value="Genomic_DNA"/>
</dbReference>
<dbReference type="VEuPathDB" id="AmoebaDB:ACA1_203150"/>
<dbReference type="Proteomes" id="UP000011083">
    <property type="component" value="Unassembled WGS sequence"/>
</dbReference>
<dbReference type="CDD" id="cd10145">
    <property type="entry name" value="TFIIA_gamma_N"/>
    <property type="match status" value="1"/>
</dbReference>
<dbReference type="OrthoDB" id="586585at2759"/>
<dbReference type="InterPro" id="IPR015872">
    <property type="entry name" value="TFIIA_gsu_N"/>
</dbReference>
<dbReference type="OMA" id="QYYELYR"/>
<keyword evidence="5 6" id="KW-0539">Nucleus</keyword>
<evidence type="ECO:0000313" key="10">
    <source>
        <dbReference type="Proteomes" id="UP000011083"/>
    </source>
</evidence>
<keyword evidence="9" id="KW-0648">Protein biosynthesis</keyword>
<keyword evidence="3 6" id="KW-0805">Transcription regulation</keyword>
<evidence type="ECO:0000256" key="1">
    <source>
        <dbReference type="ARBA" id="ARBA00004123"/>
    </source>
</evidence>
<comment type="subcellular location">
    <subcellularLocation>
        <location evidence="1 6">Nucleus</location>
    </subcellularLocation>
</comment>